<sequence>MDPYHQVRPKQSRSIAIEPSIKLFVISAEIDYYLMNLKEALDTDNTNDIRLFKRRLSSLVKKRENLLIYINETSG</sequence>
<gene>
    <name evidence="1" type="ORF">CR203_10460</name>
</gene>
<evidence type="ECO:0000313" key="2">
    <source>
        <dbReference type="Proteomes" id="UP000281498"/>
    </source>
</evidence>
<proteinExistence type="predicted"/>
<evidence type="ECO:0000313" key="1">
    <source>
        <dbReference type="EMBL" id="RKL67758.1"/>
    </source>
</evidence>
<reference evidence="1 2" key="1">
    <citation type="submission" date="2017-10" db="EMBL/GenBank/DDBJ databases">
        <title>Bacillus sp. nov., a halophilic bacterium isolated from a Keqin Lake.</title>
        <authorList>
            <person name="Wang H."/>
        </authorList>
    </citation>
    <scope>NUCLEOTIDE SEQUENCE [LARGE SCALE GENOMIC DNA]</scope>
    <source>
        <strain evidence="1 2">KCTC 13187</strain>
    </source>
</reference>
<protein>
    <submittedName>
        <fullName evidence="1">Uncharacterized protein</fullName>
    </submittedName>
</protein>
<dbReference type="Proteomes" id="UP000281498">
    <property type="component" value="Unassembled WGS sequence"/>
</dbReference>
<keyword evidence="2" id="KW-1185">Reference proteome</keyword>
<organism evidence="1 2">
    <name type="scientific">Salipaludibacillus neizhouensis</name>
    <dbReference type="NCBI Taxonomy" id="885475"/>
    <lineage>
        <taxon>Bacteria</taxon>
        <taxon>Bacillati</taxon>
        <taxon>Bacillota</taxon>
        <taxon>Bacilli</taxon>
        <taxon>Bacillales</taxon>
        <taxon>Bacillaceae</taxon>
    </lineage>
</organism>
<accession>A0A3A9K8C5</accession>
<comment type="caution">
    <text evidence="1">The sequence shown here is derived from an EMBL/GenBank/DDBJ whole genome shotgun (WGS) entry which is preliminary data.</text>
</comment>
<dbReference type="OrthoDB" id="2828299at2"/>
<dbReference type="EMBL" id="PDOE01000003">
    <property type="protein sequence ID" value="RKL67758.1"/>
    <property type="molecule type" value="Genomic_DNA"/>
</dbReference>
<name>A0A3A9K8C5_9BACI</name>
<dbReference type="AlphaFoldDB" id="A0A3A9K8C5"/>
<dbReference type="RefSeq" id="WP_110935080.1">
    <property type="nucleotide sequence ID" value="NZ_KZ614146.1"/>
</dbReference>